<feature type="compositionally biased region" description="Basic and acidic residues" evidence="1">
    <location>
        <begin position="17"/>
        <end position="37"/>
    </location>
</feature>
<feature type="region of interest" description="Disordered" evidence="1">
    <location>
        <begin position="1"/>
        <end position="98"/>
    </location>
</feature>
<evidence type="ECO:0000313" key="3">
    <source>
        <dbReference type="Proteomes" id="UP000565579"/>
    </source>
</evidence>
<protein>
    <submittedName>
        <fullName evidence="2">Uncharacterized protein</fullName>
    </submittedName>
</protein>
<keyword evidence="3" id="KW-1185">Reference proteome</keyword>
<organism evidence="2 3">
    <name type="scientific">Nonomuraea rubra</name>
    <dbReference type="NCBI Taxonomy" id="46180"/>
    <lineage>
        <taxon>Bacteria</taxon>
        <taxon>Bacillati</taxon>
        <taxon>Actinomycetota</taxon>
        <taxon>Actinomycetes</taxon>
        <taxon>Streptosporangiales</taxon>
        <taxon>Streptosporangiaceae</taxon>
        <taxon>Nonomuraea</taxon>
    </lineage>
</organism>
<sequence>MPAGGGVAADDGASGYGRREPVGERLDRAAGNARRDQGFAGGHAAAGVRTPPRARPCTPGPGRGPGRVRRDLAAGPAVRRGPAADAADPAAYSRDYAV</sequence>
<accession>A0A7X0U0Y8</accession>
<reference evidence="2 3" key="1">
    <citation type="submission" date="2020-08" db="EMBL/GenBank/DDBJ databases">
        <title>Sequencing the genomes of 1000 actinobacteria strains.</title>
        <authorList>
            <person name="Klenk H.-P."/>
        </authorList>
    </citation>
    <scope>NUCLEOTIDE SEQUENCE [LARGE SCALE GENOMIC DNA]</scope>
    <source>
        <strain evidence="2 3">DSM 43768</strain>
    </source>
</reference>
<dbReference type="Proteomes" id="UP000565579">
    <property type="component" value="Unassembled WGS sequence"/>
</dbReference>
<feature type="compositionally biased region" description="Low complexity" evidence="1">
    <location>
        <begin position="73"/>
        <end position="98"/>
    </location>
</feature>
<dbReference type="AlphaFoldDB" id="A0A7X0U0Y8"/>
<evidence type="ECO:0000256" key="1">
    <source>
        <dbReference type="SAM" id="MobiDB-lite"/>
    </source>
</evidence>
<dbReference type="RefSeq" id="WP_185105262.1">
    <property type="nucleotide sequence ID" value="NZ_BAAAXY010000095.1"/>
</dbReference>
<gene>
    <name evidence="2" type="ORF">HD593_005911</name>
</gene>
<dbReference type="EMBL" id="JACHMI010000001">
    <property type="protein sequence ID" value="MBB6551116.1"/>
    <property type="molecule type" value="Genomic_DNA"/>
</dbReference>
<proteinExistence type="predicted"/>
<comment type="caution">
    <text evidence="2">The sequence shown here is derived from an EMBL/GenBank/DDBJ whole genome shotgun (WGS) entry which is preliminary data.</text>
</comment>
<feature type="compositionally biased region" description="Low complexity" evidence="1">
    <location>
        <begin position="48"/>
        <end position="57"/>
    </location>
</feature>
<name>A0A7X0U0Y8_9ACTN</name>
<evidence type="ECO:0000313" key="2">
    <source>
        <dbReference type="EMBL" id="MBB6551116.1"/>
    </source>
</evidence>